<keyword evidence="5 6" id="KW-0472">Membrane</keyword>
<keyword evidence="3 6" id="KW-0812">Transmembrane</keyword>
<feature type="transmembrane region" description="Helical" evidence="6">
    <location>
        <begin position="339"/>
        <end position="361"/>
    </location>
</feature>
<dbReference type="SUPFAM" id="SSF103473">
    <property type="entry name" value="MFS general substrate transporter"/>
    <property type="match status" value="1"/>
</dbReference>
<feature type="transmembrane region" description="Helical" evidence="6">
    <location>
        <begin position="216"/>
        <end position="237"/>
    </location>
</feature>
<evidence type="ECO:0000256" key="6">
    <source>
        <dbReference type="SAM" id="Phobius"/>
    </source>
</evidence>
<evidence type="ECO:0000313" key="8">
    <source>
        <dbReference type="EMBL" id="XCC95388.1"/>
    </source>
</evidence>
<reference evidence="8" key="1">
    <citation type="submission" date="2023-02" db="EMBL/GenBank/DDBJ databases">
        <title>Description and genomic characterization of Salipiger bruguierae sp. nov., isolated from the sediment of mangrove plant Bruguiera sexangula.</title>
        <authorList>
            <person name="Long M."/>
        </authorList>
    </citation>
    <scope>NUCLEOTIDE SEQUENCE</scope>
    <source>
        <strain evidence="8">H15</strain>
    </source>
</reference>
<feature type="transmembrane region" description="Helical" evidence="6">
    <location>
        <begin position="367"/>
        <end position="385"/>
    </location>
</feature>
<feature type="transmembrane region" description="Helical" evidence="6">
    <location>
        <begin position="143"/>
        <end position="162"/>
    </location>
</feature>
<keyword evidence="4 6" id="KW-1133">Transmembrane helix</keyword>
<organism evidence="8">
    <name type="scientific">Alloyangia sp. H15</name>
    <dbReference type="NCBI Taxonomy" id="3029062"/>
    <lineage>
        <taxon>Bacteria</taxon>
        <taxon>Pseudomonadati</taxon>
        <taxon>Pseudomonadota</taxon>
        <taxon>Alphaproteobacteria</taxon>
        <taxon>Rhodobacterales</taxon>
        <taxon>Roseobacteraceae</taxon>
        <taxon>Alloyangia</taxon>
    </lineage>
</organism>
<gene>
    <name evidence="8" type="ORF">PVT71_20075</name>
</gene>
<evidence type="ECO:0000256" key="2">
    <source>
        <dbReference type="ARBA" id="ARBA00022475"/>
    </source>
</evidence>
<dbReference type="InterPro" id="IPR050189">
    <property type="entry name" value="MFS_Efflux_Transporters"/>
</dbReference>
<dbReference type="CDD" id="cd17324">
    <property type="entry name" value="MFS_NepI_like"/>
    <property type="match status" value="1"/>
</dbReference>
<evidence type="ECO:0000256" key="1">
    <source>
        <dbReference type="ARBA" id="ARBA00004651"/>
    </source>
</evidence>
<evidence type="ECO:0000259" key="7">
    <source>
        <dbReference type="PROSITE" id="PS50850"/>
    </source>
</evidence>
<dbReference type="PANTHER" id="PTHR43124:SF5">
    <property type="entry name" value="PURINE RIBONUCLEOSIDE EFFLUX PUMP NEPI"/>
    <property type="match status" value="1"/>
</dbReference>
<comment type="subcellular location">
    <subcellularLocation>
        <location evidence="1">Cell membrane</location>
        <topology evidence="1">Multi-pass membrane protein</topology>
    </subcellularLocation>
</comment>
<dbReference type="EMBL" id="CP123385">
    <property type="protein sequence ID" value="XCC95388.1"/>
    <property type="molecule type" value="Genomic_DNA"/>
</dbReference>
<feature type="transmembrane region" description="Helical" evidence="6">
    <location>
        <begin position="84"/>
        <end position="104"/>
    </location>
</feature>
<feature type="transmembrane region" description="Helical" evidence="6">
    <location>
        <begin position="58"/>
        <end position="77"/>
    </location>
</feature>
<feature type="transmembrane region" description="Helical" evidence="6">
    <location>
        <begin position="110"/>
        <end position="131"/>
    </location>
</feature>
<sequence length="398" mass="41544">MPVPPPPKHAQEDQAKWAAVFSMSLCVAMLIASEFMPVSLLTPIAASLGATSGQTGQAVSISGLFAVATSLFIATAAGRMDRKVVLVGLTAVMLASLVIVAMAPSFTVLMVGRALLGVAVGGFWSLATSIIMRLVPEASVPRALGMMYGGQAIAAAFAAPLGSYLGDLVGWRGIFWALAPLVAVNLVWHLVALPSLPTHQRQSLRSFRVLLARPHFRTGLVAITFTWGSAFTMFTYLRPFLETLEGVDVQTLSLLLLTLGAAGFIGSALSGRIGTGRVERILALPAVVMGGTTALLLLTENSLVAIGVLLAIWGAMNTAMSVIWMSWMSRVVDDMPETAGALMVATMQAAILLGGVFGGLLLDRFSVDASFVGSVLLALAAIAVIGRGNRLRAPTGQV</sequence>
<dbReference type="PROSITE" id="PS50850">
    <property type="entry name" value="MFS"/>
    <property type="match status" value="1"/>
</dbReference>
<name>A0AAU8AKZ1_9RHOB</name>
<dbReference type="GO" id="GO:0005886">
    <property type="term" value="C:plasma membrane"/>
    <property type="evidence" value="ECO:0007669"/>
    <property type="project" value="UniProtKB-SubCell"/>
</dbReference>
<dbReference type="GO" id="GO:0022857">
    <property type="term" value="F:transmembrane transporter activity"/>
    <property type="evidence" value="ECO:0007669"/>
    <property type="project" value="InterPro"/>
</dbReference>
<dbReference type="Pfam" id="PF07690">
    <property type="entry name" value="MFS_1"/>
    <property type="match status" value="1"/>
</dbReference>
<evidence type="ECO:0000256" key="3">
    <source>
        <dbReference type="ARBA" id="ARBA00022692"/>
    </source>
</evidence>
<dbReference type="Gene3D" id="1.20.1250.20">
    <property type="entry name" value="MFS general substrate transporter like domains"/>
    <property type="match status" value="1"/>
</dbReference>
<evidence type="ECO:0000256" key="4">
    <source>
        <dbReference type="ARBA" id="ARBA00022989"/>
    </source>
</evidence>
<dbReference type="AlphaFoldDB" id="A0AAU8AKZ1"/>
<feature type="transmembrane region" description="Helical" evidence="6">
    <location>
        <begin position="17"/>
        <end position="38"/>
    </location>
</feature>
<protein>
    <submittedName>
        <fullName evidence="8">MFS transporter</fullName>
    </submittedName>
</protein>
<accession>A0AAU8AKZ1</accession>
<dbReference type="RefSeq" id="WP_353474228.1">
    <property type="nucleotide sequence ID" value="NZ_CP123385.1"/>
</dbReference>
<feature type="domain" description="Major facilitator superfamily (MFS) profile" evidence="7">
    <location>
        <begin position="19"/>
        <end position="392"/>
    </location>
</feature>
<feature type="transmembrane region" description="Helical" evidence="6">
    <location>
        <begin position="304"/>
        <end position="327"/>
    </location>
</feature>
<proteinExistence type="predicted"/>
<dbReference type="InterPro" id="IPR020846">
    <property type="entry name" value="MFS_dom"/>
</dbReference>
<feature type="transmembrane region" description="Helical" evidence="6">
    <location>
        <begin position="249"/>
        <end position="269"/>
    </location>
</feature>
<keyword evidence="2" id="KW-1003">Cell membrane</keyword>
<feature type="transmembrane region" description="Helical" evidence="6">
    <location>
        <begin position="174"/>
        <end position="196"/>
    </location>
</feature>
<dbReference type="InterPro" id="IPR011701">
    <property type="entry name" value="MFS"/>
</dbReference>
<dbReference type="PANTHER" id="PTHR43124">
    <property type="entry name" value="PURINE EFFLUX PUMP PBUE"/>
    <property type="match status" value="1"/>
</dbReference>
<evidence type="ECO:0000256" key="5">
    <source>
        <dbReference type="ARBA" id="ARBA00023136"/>
    </source>
</evidence>
<dbReference type="InterPro" id="IPR036259">
    <property type="entry name" value="MFS_trans_sf"/>
</dbReference>
<feature type="transmembrane region" description="Helical" evidence="6">
    <location>
        <begin position="281"/>
        <end position="298"/>
    </location>
</feature>